<evidence type="ECO:0000313" key="3">
    <source>
        <dbReference type="Proteomes" id="UP001176021"/>
    </source>
</evidence>
<dbReference type="InterPro" id="IPR004223">
    <property type="entry name" value="VitB12-dep_Met_synth_activ_dom"/>
</dbReference>
<reference evidence="2" key="1">
    <citation type="submission" date="2022-05" db="EMBL/GenBank/DDBJ databases">
        <title>Expanded diversity of anoxic marine methylotrophy in a Black Sea sulfate reducing microorganism.</title>
        <authorList>
            <person name="Fischer P.Q."/>
            <person name="Stams A.J.M."/>
            <person name="Villanueva L."/>
            <person name="Sousa D.Z."/>
        </authorList>
    </citation>
    <scope>NUCLEOTIDE SEQUENCE</scope>
    <source>
        <strain evidence="2">P130</strain>
    </source>
</reference>
<keyword evidence="3" id="KW-1185">Reference proteome</keyword>
<evidence type="ECO:0000313" key="2">
    <source>
        <dbReference type="EMBL" id="MDO0823890.1"/>
    </source>
</evidence>
<name>A0ABT8QTD3_9FIRM</name>
<accession>A0ABT8QTD3</accession>
<dbReference type="Pfam" id="PF02965">
    <property type="entry name" value="Met_synt_B12"/>
    <property type="match status" value="1"/>
</dbReference>
<protein>
    <submittedName>
        <fullName evidence="2">Vitamin B12 dependent methionine synthase</fullName>
    </submittedName>
</protein>
<proteinExistence type="predicted"/>
<feature type="domain" description="AdoMet activation" evidence="1">
    <location>
        <begin position="155"/>
        <end position="198"/>
    </location>
</feature>
<organism evidence="2 3">
    <name type="scientific">Desulfosporosinus nitroreducens</name>
    <dbReference type="NCBI Taxonomy" id="2018668"/>
    <lineage>
        <taxon>Bacteria</taxon>
        <taxon>Bacillati</taxon>
        <taxon>Bacillota</taxon>
        <taxon>Clostridia</taxon>
        <taxon>Eubacteriales</taxon>
        <taxon>Desulfitobacteriaceae</taxon>
        <taxon>Desulfosporosinus</taxon>
    </lineage>
</organism>
<dbReference type="Proteomes" id="UP001176021">
    <property type="component" value="Unassembled WGS sequence"/>
</dbReference>
<dbReference type="SUPFAM" id="SSF56507">
    <property type="entry name" value="Methionine synthase activation domain-like"/>
    <property type="match status" value="1"/>
</dbReference>
<dbReference type="EMBL" id="JAMJEV010000010">
    <property type="protein sequence ID" value="MDO0823890.1"/>
    <property type="molecule type" value="Genomic_DNA"/>
</dbReference>
<sequence>MNCIVMKNIPFDLDFEDLLNRLRIKKGTEYEKRIEELVHEAEKNANLKVLYKLSYIEDKKDDTVVIDGVKFSSRILRVNLDNVNRVFPYVATCGHELENWSKGFPDMLEMFWLDTIKELALRSARTALTKELKDKFELDKMANMNPGSLEEWPISQQKELFQLFDGHEKLIGVELKSSFLMTPIKSVSGIFFSTESNYENCMLCPRGTCPGRKAPYDEKLYTKKYAL</sequence>
<evidence type="ECO:0000259" key="1">
    <source>
        <dbReference type="Pfam" id="PF02965"/>
    </source>
</evidence>
<dbReference type="Gene3D" id="3.40.109.40">
    <property type="match status" value="1"/>
</dbReference>
<gene>
    <name evidence="2" type="ORF">M8H41_13645</name>
</gene>
<comment type="caution">
    <text evidence="2">The sequence shown here is derived from an EMBL/GenBank/DDBJ whole genome shotgun (WGS) entry which is preliminary data.</text>
</comment>
<dbReference type="InterPro" id="IPR037010">
    <property type="entry name" value="VitB12-dep_Met_synth_activ_sf"/>
</dbReference>
<dbReference type="RefSeq" id="WP_252470674.1">
    <property type="nucleotide sequence ID" value="NZ_JAMHFY010000017.1"/>
</dbReference>